<dbReference type="EMBL" id="MK072144">
    <property type="protein sequence ID" value="AYV79425.1"/>
    <property type="molecule type" value="Genomic_DNA"/>
</dbReference>
<reference evidence="1" key="1">
    <citation type="submission" date="2018-10" db="EMBL/GenBank/DDBJ databases">
        <title>Hidden diversity of soil giant viruses.</title>
        <authorList>
            <person name="Schulz F."/>
            <person name="Alteio L."/>
            <person name="Goudeau D."/>
            <person name="Ryan E.M."/>
            <person name="Malmstrom R.R."/>
            <person name="Blanchard J."/>
            <person name="Woyke T."/>
        </authorList>
    </citation>
    <scope>NUCLEOTIDE SEQUENCE</scope>
    <source>
        <strain evidence="1">FNV1</strain>
    </source>
</reference>
<accession>A0A3G4ZX04</accession>
<organism evidence="1">
    <name type="scientific">Faunusvirus sp</name>
    <dbReference type="NCBI Taxonomy" id="2487766"/>
    <lineage>
        <taxon>Viruses</taxon>
        <taxon>Varidnaviria</taxon>
        <taxon>Bamfordvirae</taxon>
        <taxon>Nucleocytoviricota</taxon>
        <taxon>Megaviricetes</taxon>
        <taxon>Imitervirales</taxon>
        <taxon>Mimiviridae</taxon>
    </lineage>
</organism>
<evidence type="ECO:0000313" key="1">
    <source>
        <dbReference type="EMBL" id="AYV79425.1"/>
    </source>
</evidence>
<protein>
    <submittedName>
        <fullName evidence="1">Uncharacterized protein</fullName>
    </submittedName>
</protein>
<name>A0A3G4ZX04_9VIRU</name>
<sequence length="36" mass="4249">MSKKSKCVEIKDKKYQTRNSPPYHAKDCLNKCISIY</sequence>
<proteinExistence type="predicted"/>
<gene>
    <name evidence="1" type="ORF">Faunusvirus13_18</name>
</gene>